<dbReference type="EMBL" id="CAJNOC010005095">
    <property type="protein sequence ID" value="CAF1042101.1"/>
    <property type="molecule type" value="Genomic_DNA"/>
</dbReference>
<evidence type="ECO:0000256" key="1">
    <source>
        <dbReference type="RuleBase" id="RU363044"/>
    </source>
</evidence>
<comment type="similarity">
    <text evidence="1">Belongs to the helicase family.</text>
</comment>
<dbReference type="Pfam" id="PF05970">
    <property type="entry name" value="PIF1"/>
    <property type="match status" value="1"/>
</dbReference>
<feature type="domain" description="DNA helicase Pif1-like DEAD-box helicase" evidence="3">
    <location>
        <begin position="708"/>
        <end position="904"/>
    </location>
</feature>
<evidence type="ECO:0000313" key="5">
    <source>
        <dbReference type="EMBL" id="CAF1042101.1"/>
    </source>
</evidence>
<dbReference type="InterPro" id="IPR025476">
    <property type="entry name" value="Helitron_helicase-like"/>
</dbReference>
<evidence type="ECO:0000313" key="6">
    <source>
        <dbReference type="Proteomes" id="UP000663879"/>
    </source>
</evidence>
<keyword evidence="1" id="KW-0233">DNA recombination</keyword>
<feature type="non-terminal residue" evidence="5">
    <location>
        <position position="1"/>
    </location>
</feature>
<dbReference type="GO" id="GO:0016787">
    <property type="term" value="F:hydrolase activity"/>
    <property type="evidence" value="ECO:0007669"/>
    <property type="project" value="UniProtKB-KW"/>
</dbReference>
<keyword evidence="1" id="KW-0378">Hydrolase</keyword>
<protein>
    <recommendedName>
        <fullName evidence="1">ATP-dependent DNA helicase</fullName>
        <ecNumber evidence="1">5.6.2.3</ecNumber>
    </recommendedName>
</protein>
<keyword evidence="1" id="KW-0347">Helicase</keyword>
<keyword evidence="1" id="KW-0234">DNA repair</keyword>
<dbReference type="InterPro" id="IPR010285">
    <property type="entry name" value="DNA_helicase_pif1-like_DEAD"/>
</dbReference>
<keyword evidence="1" id="KW-0067">ATP-binding</keyword>
<reference evidence="5" key="1">
    <citation type="submission" date="2021-02" db="EMBL/GenBank/DDBJ databases">
        <authorList>
            <person name="Nowell W R."/>
        </authorList>
    </citation>
    <scope>NUCLEOTIDE SEQUENCE</scope>
    <source>
        <strain evidence="5">Ploen Becks lab</strain>
    </source>
</reference>
<gene>
    <name evidence="5" type="ORF">OXX778_LOCUS18402</name>
</gene>
<dbReference type="InterPro" id="IPR027417">
    <property type="entry name" value="P-loop_NTPase"/>
</dbReference>
<keyword evidence="6" id="KW-1185">Reference proteome</keyword>
<feature type="compositionally biased region" description="Acidic residues" evidence="2">
    <location>
        <begin position="182"/>
        <end position="193"/>
    </location>
</feature>
<dbReference type="Proteomes" id="UP000663879">
    <property type="component" value="Unassembled WGS sequence"/>
</dbReference>
<organism evidence="5 6">
    <name type="scientific">Brachionus calyciflorus</name>
    <dbReference type="NCBI Taxonomy" id="104777"/>
    <lineage>
        <taxon>Eukaryota</taxon>
        <taxon>Metazoa</taxon>
        <taxon>Spiralia</taxon>
        <taxon>Gnathifera</taxon>
        <taxon>Rotifera</taxon>
        <taxon>Eurotatoria</taxon>
        <taxon>Monogononta</taxon>
        <taxon>Pseudotrocha</taxon>
        <taxon>Ploima</taxon>
        <taxon>Brachionidae</taxon>
        <taxon>Brachionus</taxon>
    </lineage>
</organism>
<dbReference type="OrthoDB" id="1728974at2759"/>
<dbReference type="Gene3D" id="3.40.50.300">
    <property type="entry name" value="P-loop containing nucleotide triphosphate hydrolases"/>
    <property type="match status" value="1"/>
</dbReference>
<dbReference type="PANTHER" id="PTHR10492">
    <property type="match status" value="1"/>
</dbReference>
<dbReference type="PANTHER" id="PTHR10492:SF57">
    <property type="entry name" value="ATP-DEPENDENT DNA HELICASE"/>
    <property type="match status" value="1"/>
</dbReference>
<comment type="caution">
    <text evidence="5">The sequence shown here is derived from an EMBL/GenBank/DDBJ whole genome shotgun (WGS) entry which is preliminary data.</text>
</comment>
<keyword evidence="1" id="KW-0227">DNA damage</keyword>
<dbReference type="Pfam" id="PF14214">
    <property type="entry name" value="Helitron_like_N"/>
    <property type="match status" value="1"/>
</dbReference>
<dbReference type="GO" id="GO:0000723">
    <property type="term" value="P:telomere maintenance"/>
    <property type="evidence" value="ECO:0007669"/>
    <property type="project" value="InterPro"/>
</dbReference>
<comment type="catalytic activity">
    <reaction evidence="1">
        <text>ATP + H2O = ADP + phosphate + H(+)</text>
        <dbReference type="Rhea" id="RHEA:13065"/>
        <dbReference type="ChEBI" id="CHEBI:15377"/>
        <dbReference type="ChEBI" id="CHEBI:15378"/>
        <dbReference type="ChEBI" id="CHEBI:30616"/>
        <dbReference type="ChEBI" id="CHEBI:43474"/>
        <dbReference type="ChEBI" id="CHEBI:456216"/>
        <dbReference type="EC" id="5.6.2.3"/>
    </reaction>
</comment>
<sequence length="971" mass="111951">MGSLLPNENERPKFGQIYFYEPDQQVNIRREIFNDLSPNLLRQIQNMLHDINPFVHQFQHASKFLDRNPSLDFKLKILQDNNKDKRRYNKPTANEVAAIISGTDQDRINLSREIIIYKKNPSDRKFLQIISDDHDAYDPLHYVLMHPYGEHGWAYRLYRKFLNEELQHPNESEALSQSNENNSDDSESQEEDTPNTTTNGNPDDLEELDNNYSNDFSASSTQSRYVSCCEFYKAKLMRYEESHFHYFGRLYQQYIVDNYLKVEHQKLKYLELNQEKLRVELYKGLVDAFNSADSDLEHTGRMLILPSTFVGGPRYMLNLFQDSMAIVREFGKPDLFVTITCNPKWPEIVAELQPGQTAQDIPDIVSRIFRLKLKAIMEMILQNHILGRVIAHMYVIEFQKRGLPHAHVLLILSPEDKPKTIEDINRIVSAEIPDPNTCPQAYKTVTTCMNHGYCGILNSASPCMNDGSDRIEAFIGNDRFNEIKQFIQGRYISACEAAWRLFKFPIQGHSPIVYRLGVHLPEQHPVTFIQANPNNETIAANTIINDENNNFLTEDITRQNITQNNREQMQNLLNKNSDSTLMAWFKLNENDQAAREHLYRRVYTVHAKDNEKFALRLLLNHQRGAKSFNDLKTIDGYQHQSFREAAISKGLIEDSQEALNCLSEAYLLTNNGYELNNFPDLPQLTDEQIGDLNTRYQNILIPHINPEVKEAKFYFIDGPGGSGKTFLYNTILAFYHTQHQLAIPVASSGIAAILLNGGVTAHSKFRIPIQIHEGSVCGISLQSKEAEVLRQAKVIIWDEAPMANKFCFESVDRLFRDLMKKVNPNLANIPFGGKKFLIGGDFRQTLPVVLRGHRADIINASIKSSYLWNHVRKFKLINNMRLINDTNLNYRQFLLNLGDGVLPTSTINEIPDFITLPDSIQIPLDKEDLFRRIYNDFSNQFNSSEYIDQRSILCPLNKDTDEINEFASNEL</sequence>
<comment type="cofactor">
    <cofactor evidence="1">
        <name>Mg(2+)</name>
        <dbReference type="ChEBI" id="CHEBI:18420"/>
    </cofactor>
</comment>
<name>A0A814JYR7_9BILA</name>
<evidence type="ECO:0000256" key="2">
    <source>
        <dbReference type="SAM" id="MobiDB-lite"/>
    </source>
</evidence>
<dbReference type="AlphaFoldDB" id="A0A814JYR7"/>
<dbReference type="EC" id="5.6.2.3" evidence="1"/>
<dbReference type="SUPFAM" id="SSF52540">
    <property type="entry name" value="P-loop containing nucleoside triphosphate hydrolases"/>
    <property type="match status" value="1"/>
</dbReference>
<proteinExistence type="inferred from homology"/>
<dbReference type="GO" id="GO:0006281">
    <property type="term" value="P:DNA repair"/>
    <property type="evidence" value="ECO:0007669"/>
    <property type="project" value="UniProtKB-KW"/>
</dbReference>
<evidence type="ECO:0000259" key="4">
    <source>
        <dbReference type="Pfam" id="PF14214"/>
    </source>
</evidence>
<dbReference type="GO" id="GO:0006310">
    <property type="term" value="P:DNA recombination"/>
    <property type="evidence" value="ECO:0007669"/>
    <property type="project" value="UniProtKB-KW"/>
</dbReference>
<feature type="region of interest" description="Disordered" evidence="2">
    <location>
        <begin position="170"/>
        <end position="218"/>
    </location>
</feature>
<evidence type="ECO:0000259" key="3">
    <source>
        <dbReference type="Pfam" id="PF05970"/>
    </source>
</evidence>
<dbReference type="GO" id="GO:0005524">
    <property type="term" value="F:ATP binding"/>
    <property type="evidence" value="ECO:0007669"/>
    <property type="project" value="UniProtKB-KW"/>
</dbReference>
<keyword evidence="1" id="KW-0547">Nucleotide-binding</keyword>
<accession>A0A814JYR7</accession>
<feature type="domain" description="Helitron helicase-like" evidence="4">
    <location>
        <begin position="240"/>
        <end position="410"/>
    </location>
</feature>
<dbReference type="GO" id="GO:0043139">
    <property type="term" value="F:5'-3' DNA helicase activity"/>
    <property type="evidence" value="ECO:0007669"/>
    <property type="project" value="UniProtKB-EC"/>
</dbReference>